<comment type="subcellular location">
    <subcellularLocation>
        <location evidence="7">Cytoplasm</location>
    </subcellularLocation>
</comment>
<dbReference type="EC" id="2.7.7.7" evidence="7"/>
<keyword evidence="5 7" id="KW-0239">DNA-directed DNA polymerase</keyword>
<feature type="domain" description="UmuC" evidence="8">
    <location>
        <begin position="7"/>
        <end position="188"/>
    </location>
</feature>
<dbReference type="NCBIfam" id="NF002677">
    <property type="entry name" value="PRK02406.1"/>
    <property type="match status" value="1"/>
</dbReference>
<dbReference type="InterPro" id="IPR036775">
    <property type="entry name" value="DNA_pol_Y-fam_lit_finger_sf"/>
</dbReference>
<evidence type="ECO:0000256" key="7">
    <source>
        <dbReference type="HAMAP-Rule" id="MF_01113"/>
    </source>
</evidence>
<gene>
    <name evidence="7 9" type="primary">dinB</name>
    <name evidence="9" type="ORF">GCM10008111_03180</name>
</gene>
<reference evidence="10" key="1">
    <citation type="journal article" date="2019" name="Int. J. Syst. Evol. Microbiol.">
        <title>The Global Catalogue of Microorganisms (GCM) 10K type strain sequencing project: providing services to taxonomists for standard genome sequencing and annotation.</title>
        <authorList>
            <consortium name="The Broad Institute Genomics Platform"/>
            <consortium name="The Broad Institute Genome Sequencing Center for Infectious Disease"/>
            <person name="Wu L."/>
            <person name="Ma J."/>
        </authorList>
    </citation>
    <scope>NUCLEOTIDE SEQUENCE [LARGE SCALE GENOMIC DNA]</scope>
    <source>
        <strain evidence="10">KCTC 23723</strain>
    </source>
</reference>
<dbReference type="PANTHER" id="PTHR11076">
    <property type="entry name" value="DNA REPAIR POLYMERASE UMUC / TRANSFERASE FAMILY MEMBER"/>
    <property type="match status" value="1"/>
</dbReference>
<keyword evidence="10" id="KW-1185">Reference proteome</keyword>
<keyword evidence="7" id="KW-0808">Transferase</keyword>
<dbReference type="Pfam" id="PF11798">
    <property type="entry name" value="IMS_HHH"/>
    <property type="match status" value="1"/>
</dbReference>
<feature type="site" description="Substrate discrimination" evidence="7">
    <location>
        <position position="16"/>
    </location>
</feature>
<dbReference type="CDD" id="cd03586">
    <property type="entry name" value="PolY_Pol_IV_kappa"/>
    <property type="match status" value="1"/>
</dbReference>
<sequence length="362" mass="40328">MTTHRKIIHLDMDCFFAAVEMRDNPALKTVPLAIGGSRNERGVIATCNYPARAFGVRSAMPTHEALKRCPHLTLLRGNMEKYKTLSRQIQAIFLRYTDLVEPLSLDEAYLDVSNCSLFRGSATLIAEDIRRTVLLETGLTVSAGVAPNKFLAKIASDENKPDGLFVLPPHHVPAFIETLPLRRIPGVGQKTSEKLAALGLTLCRDIVANGQEPSTQMLSLLVKHLGSLASSLLQRCQGIDERPVQPSRERKSIGVEHTLAHDLHDLAQVQDALLSLLPTLEQRLLQSGKTALLHKIGVKLKFSDFRQTTVETQCSQLNPLLFQQLLEQAWQRRQEKTVRLIGLHLGFRPVCEEQLLLPLTPQ</sequence>
<dbReference type="InterPro" id="IPR022880">
    <property type="entry name" value="DNApol_IV"/>
</dbReference>
<organism evidence="9 10">
    <name type="scientific">Alishewanella tabrizica</name>
    <dbReference type="NCBI Taxonomy" id="671278"/>
    <lineage>
        <taxon>Bacteria</taxon>
        <taxon>Pseudomonadati</taxon>
        <taxon>Pseudomonadota</taxon>
        <taxon>Gammaproteobacteria</taxon>
        <taxon>Alteromonadales</taxon>
        <taxon>Alteromonadaceae</taxon>
        <taxon>Alishewanella</taxon>
    </lineage>
</organism>
<keyword evidence="2 7" id="KW-0515">Mutator protein</keyword>
<dbReference type="SUPFAM" id="SSF100879">
    <property type="entry name" value="Lesion bypass DNA polymerase (Y-family), little finger domain"/>
    <property type="match status" value="1"/>
</dbReference>
<keyword evidence="7" id="KW-0963">Cytoplasm</keyword>
<comment type="catalytic activity">
    <reaction evidence="7">
        <text>DNA(n) + a 2'-deoxyribonucleoside 5'-triphosphate = DNA(n+1) + diphosphate</text>
        <dbReference type="Rhea" id="RHEA:22508"/>
        <dbReference type="Rhea" id="RHEA-COMP:17339"/>
        <dbReference type="Rhea" id="RHEA-COMP:17340"/>
        <dbReference type="ChEBI" id="CHEBI:33019"/>
        <dbReference type="ChEBI" id="CHEBI:61560"/>
        <dbReference type="ChEBI" id="CHEBI:173112"/>
        <dbReference type="EC" id="2.7.7.7"/>
    </reaction>
</comment>
<dbReference type="InterPro" id="IPR024728">
    <property type="entry name" value="PolY_HhH_motif"/>
</dbReference>
<feature type="active site" evidence="7">
    <location>
        <position position="107"/>
    </location>
</feature>
<evidence type="ECO:0000256" key="2">
    <source>
        <dbReference type="ARBA" id="ARBA00022457"/>
    </source>
</evidence>
<evidence type="ECO:0000256" key="5">
    <source>
        <dbReference type="ARBA" id="ARBA00022932"/>
    </source>
</evidence>
<name>A0ABQ2WGT5_9ALTE</name>
<evidence type="ECO:0000313" key="9">
    <source>
        <dbReference type="EMBL" id="GGW50617.1"/>
    </source>
</evidence>
<comment type="caution">
    <text evidence="9">The sequence shown here is derived from an EMBL/GenBank/DDBJ whole genome shotgun (WGS) entry which is preliminary data.</text>
</comment>
<evidence type="ECO:0000313" key="10">
    <source>
        <dbReference type="Proteomes" id="UP000634667"/>
    </source>
</evidence>
<evidence type="ECO:0000256" key="1">
    <source>
        <dbReference type="ARBA" id="ARBA00010945"/>
    </source>
</evidence>
<dbReference type="InterPro" id="IPR043502">
    <property type="entry name" value="DNA/RNA_pol_sf"/>
</dbReference>
<dbReference type="PROSITE" id="PS50173">
    <property type="entry name" value="UMUC"/>
    <property type="match status" value="1"/>
</dbReference>
<dbReference type="Proteomes" id="UP000634667">
    <property type="component" value="Unassembled WGS sequence"/>
</dbReference>
<dbReference type="Pfam" id="PF00817">
    <property type="entry name" value="IMS"/>
    <property type="match status" value="1"/>
</dbReference>
<evidence type="ECO:0000256" key="3">
    <source>
        <dbReference type="ARBA" id="ARBA00022705"/>
    </source>
</evidence>
<keyword evidence="7" id="KW-0460">Magnesium</keyword>
<dbReference type="EMBL" id="BMYR01000001">
    <property type="protein sequence ID" value="GGW50617.1"/>
    <property type="molecule type" value="Genomic_DNA"/>
</dbReference>
<dbReference type="SUPFAM" id="SSF56672">
    <property type="entry name" value="DNA/RNA polymerases"/>
    <property type="match status" value="1"/>
</dbReference>
<dbReference type="Gene3D" id="3.40.1170.60">
    <property type="match status" value="1"/>
</dbReference>
<feature type="binding site" evidence="7">
    <location>
        <position position="106"/>
    </location>
    <ligand>
        <name>Mg(2+)</name>
        <dbReference type="ChEBI" id="CHEBI:18420"/>
    </ligand>
</feature>
<dbReference type="Gene3D" id="3.30.70.270">
    <property type="match status" value="1"/>
</dbReference>
<comment type="subunit">
    <text evidence="7">Monomer.</text>
</comment>
<evidence type="ECO:0000259" key="8">
    <source>
        <dbReference type="PROSITE" id="PS50173"/>
    </source>
</evidence>
<proteinExistence type="inferred from homology"/>
<dbReference type="Gene3D" id="1.10.150.20">
    <property type="entry name" value="5' to 3' exonuclease, C-terminal subdomain"/>
    <property type="match status" value="1"/>
</dbReference>
<dbReference type="InterPro" id="IPR001126">
    <property type="entry name" value="UmuC"/>
</dbReference>
<protein>
    <recommendedName>
        <fullName evidence="7">DNA polymerase IV</fullName>
        <shortName evidence="7">Pol IV</shortName>
        <ecNumber evidence="7">2.7.7.7</ecNumber>
    </recommendedName>
</protein>
<evidence type="ECO:0000256" key="6">
    <source>
        <dbReference type="ARBA" id="ARBA00023204"/>
    </source>
</evidence>
<keyword evidence="4 7" id="KW-0227">DNA damage</keyword>
<dbReference type="InterPro" id="IPR043128">
    <property type="entry name" value="Rev_trsase/Diguanyl_cyclase"/>
</dbReference>
<keyword evidence="3 7" id="KW-0235">DNA replication</keyword>
<dbReference type="HAMAP" id="MF_01113">
    <property type="entry name" value="DNApol_IV"/>
    <property type="match status" value="1"/>
</dbReference>
<dbReference type="InterPro" id="IPR017961">
    <property type="entry name" value="DNA_pol_Y-fam_little_finger"/>
</dbReference>
<keyword evidence="7" id="KW-0238">DNA-binding</keyword>
<dbReference type="RefSeq" id="WP_189479770.1">
    <property type="nucleotide sequence ID" value="NZ_BMYR01000001.1"/>
</dbReference>
<dbReference type="Pfam" id="PF11799">
    <property type="entry name" value="IMS_C"/>
    <property type="match status" value="1"/>
</dbReference>
<comment type="similarity">
    <text evidence="1 7">Belongs to the DNA polymerase type-Y family.</text>
</comment>
<keyword evidence="6 7" id="KW-0234">DNA repair</keyword>
<keyword evidence="7" id="KW-0479">Metal-binding</keyword>
<dbReference type="Gene3D" id="3.30.1490.100">
    <property type="entry name" value="DNA polymerase, Y-family, little finger domain"/>
    <property type="match status" value="1"/>
</dbReference>
<dbReference type="PANTHER" id="PTHR11076:SF33">
    <property type="entry name" value="DNA POLYMERASE KAPPA"/>
    <property type="match status" value="1"/>
</dbReference>
<keyword evidence="7" id="KW-0548">Nucleotidyltransferase</keyword>
<evidence type="ECO:0000256" key="4">
    <source>
        <dbReference type="ARBA" id="ARBA00022763"/>
    </source>
</evidence>
<comment type="cofactor">
    <cofactor evidence="7">
        <name>Mg(2+)</name>
        <dbReference type="ChEBI" id="CHEBI:18420"/>
    </cofactor>
    <text evidence="7">Binds 2 magnesium ions per subunit.</text>
</comment>
<feature type="binding site" evidence="7">
    <location>
        <position position="11"/>
    </location>
    <ligand>
        <name>Mg(2+)</name>
        <dbReference type="ChEBI" id="CHEBI:18420"/>
    </ligand>
</feature>
<dbReference type="InterPro" id="IPR050116">
    <property type="entry name" value="DNA_polymerase-Y"/>
</dbReference>
<accession>A0ABQ2WGT5</accession>
<comment type="function">
    <text evidence="7">Poorly processive, error-prone DNA polymerase involved in untargeted mutagenesis. Copies undamaged DNA at stalled replication forks, which arise in vivo from mismatched or misaligned primer ends. These misaligned primers can be extended by PolIV. Exhibits no 3'-5' exonuclease (proofreading) activity. May be involved in translesional synthesis, in conjunction with the beta clamp from PolIII.</text>
</comment>